<feature type="region of interest" description="Disordered" evidence="2">
    <location>
        <begin position="171"/>
        <end position="193"/>
    </location>
</feature>
<dbReference type="InterPro" id="IPR051846">
    <property type="entry name" value="SH2_domain_adapters"/>
</dbReference>
<protein>
    <recommendedName>
        <fullName evidence="5">SHD</fullName>
    </recommendedName>
</protein>
<keyword evidence="4" id="KW-1185">Reference proteome</keyword>
<dbReference type="GO" id="GO:0001784">
    <property type="term" value="F:phosphotyrosine residue binding"/>
    <property type="evidence" value="ECO:0007669"/>
    <property type="project" value="TreeGrafter"/>
</dbReference>
<organism evidence="3 4">
    <name type="scientific">Pelobates cultripes</name>
    <name type="common">Western spadefoot toad</name>
    <dbReference type="NCBI Taxonomy" id="61616"/>
    <lineage>
        <taxon>Eukaryota</taxon>
        <taxon>Metazoa</taxon>
        <taxon>Chordata</taxon>
        <taxon>Craniata</taxon>
        <taxon>Vertebrata</taxon>
        <taxon>Euteleostomi</taxon>
        <taxon>Amphibia</taxon>
        <taxon>Batrachia</taxon>
        <taxon>Anura</taxon>
        <taxon>Pelobatoidea</taxon>
        <taxon>Pelobatidae</taxon>
        <taxon>Pelobates</taxon>
    </lineage>
</organism>
<dbReference type="AlphaFoldDB" id="A0AAD1S406"/>
<name>A0AAD1S406_PELCU</name>
<sequence>MAKWFKEYLSFGSRRSPPQPPKPDYSESEIIRAYRAQKNRDFEDPYEEKEHVLEHVESPARVAGFQVTILPPRQRLIKVEQTENNWSRRPRLGAATEDEDMMNKVSIGSEYSDPFDVKNKCISENGEMEHSSYMEPYENDGEIAGQLSSAKSEVERGLQLYDCPYEERYRGIFQDSRQPSDDERPADEYDQPWEWKKEGINRAFAVQFEGSSWQHSSPTRRHLLLHSKPRSPGSHNLQSTSTSSIHSFEKENGSTSKERLSALGGTMEL</sequence>
<gene>
    <name evidence="3" type="ORF">PECUL_23A055898</name>
</gene>
<dbReference type="EMBL" id="OW240916">
    <property type="protein sequence ID" value="CAH2292282.1"/>
    <property type="molecule type" value="Genomic_DNA"/>
</dbReference>
<evidence type="ECO:0000313" key="4">
    <source>
        <dbReference type="Proteomes" id="UP001295444"/>
    </source>
</evidence>
<dbReference type="Proteomes" id="UP001295444">
    <property type="component" value="Chromosome 05"/>
</dbReference>
<keyword evidence="1" id="KW-0727">SH2 domain</keyword>
<evidence type="ECO:0000256" key="1">
    <source>
        <dbReference type="ARBA" id="ARBA00022999"/>
    </source>
</evidence>
<evidence type="ECO:0008006" key="5">
    <source>
        <dbReference type="Google" id="ProtNLM"/>
    </source>
</evidence>
<evidence type="ECO:0000313" key="3">
    <source>
        <dbReference type="EMBL" id="CAH2292282.1"/>
    </source>
</evidence>
<feature type="compositionally biased region" description="Basic and acidic residues" evidence="2">
    <location>
        <begin position="178"/>
        <end position="193"/>
    </location>
</feature>
<dbReference type="PANTHER" id="PTHR15127:SF33">
    <property type="entry name" value="SH2 DOMAIN-CONTAINING ADAPTER PROTEIN D"/>
    <property type="match status" value="1"/>
</dbReference>
<feature type="compositionally biased region" description="Basic residues" evidence="2">
    <location>
        <begin position="218"/>
        <end position="229"/>
    </location>
</feature>
<reference evidence="3" key="1">
    <citation type="submission" date="2022-03" db="EMBL/GenBank/DDBJ databases">
        <authorList>
            <person name="Alioto T."/>
            <person name="Alioto T."/>
            <person name="Gomez Garrido J."/>
        </authorList>
    </citation>
    <scope>NUCLEOTIDE SEQUENCE</scope>
</reference>
<feature type="compositionally biased region" description="Basic and acidic residues" evidence="2">
    <location>
        <begin position="247"/>
        <end position="260"/>
    </location>
</feature>
<dbReference type="PANTHER" id="PTHR15127">
    <property type="entry name" value="HEAVYWEIGHT, ISOFORM A"/>
    <property type="match status" value="1"/>
</dbReference>
<feature type="compositionally biased region" description="Polar residues" evidence="2">
    <location>
        <begin position="233"/>
        <end position="246"/>
    </location>
</feature>
<evidence type="ECO:0000256" key="2">
    <source>
        <dbReference type="SAM" id="MobiDB-lite"/>
    </source>
</evidence>
<accession>A0AAD1S406</accession>
<proteinExistence type="predicted"/>
<feature type="region of interest" description="Disordered" evidence="2">
    <location>
        <begin position="211"/>
        <end position="269"/>
    </location>
</feature>